<dbReference type="InterPro" id="IPR000182">
    <property type="entry name" value="GNAT_dom"/>
</dbReference>
<evidence type="ECO:0000313" key="2">
    <source>
        <dbReference type="EMBL" id="MEU8138119.1"/>
    </source>
</evidence>
<proteinExistence type="predicted"/>
<dbReference type="Proteomes" id="UP001551482">
    <property type="component" value="Unassembled WGS sequence"/>
</dbReference>
<sequence length="218" mass="23215">METAPDTALLARAWVEGWVVSRSAAPPIEESWGFTIDVGLVPHVRRHVLLPDADEALFRKLTARITAPGTWIKLFLPPETVEPWLAPGWSFDAPGFLMSTALRRVPDPDVPAGYVLRAWTRGGLTRVLLTTEDGHFAARGQIAVPAVGAPGVIDQIETSPDHQRRGLGSVVMRTLGNAAADAGSPSAVLGATLDGQALYHHLGWTTHAPLTGLVFGAA</sequence>
<evidence type="ECO:0000259" key="1">
    <source>
        <dbReference type="PROSITE" id="PS51186"/>
    </source>
</evidence>
<accession>A0ABV3DQU1</accession>
<dbReference type="Pfam" id="PF00583">
    <property type="entry name" value="Acetyltransf_1"/>
    <property type="match status" value="1"/>
</dbReference>
<dbReference type="EMBL" id="JBEZFP010000111">
    <property type="protein sequence ID" value="MEU8138119.1"/>
    <property type="molecule type" value="Genomic_DNA"/>
</dbReference>
<gene>
    <name evidence="2" type="ORF">AB0C36_32000</name>
</gene>
<dbReference type="InterPro" id="IPR016181">
    <property type="entry name" value="Acyl_CoA_acyltransferase"/>
</dbReference>
<protein>
    <submittedName>
        <fullName evidence="2">GNAT family N-acetyltransferase</fullName>
    </submittedName>
</protein>
<reference evidence="2 3" key="1">
    <citation type="submission" date="2024-06" db="EMBL/GenBank/DDBJ databases">
        <title>The Natural Products Discovery Center: Release of the First 8490 Sequenced Strains for Exploring Actinobacteria Biosynthetic Diversity.</title>
        <authorList>
            <person name="Kalkreuter E."/>
            <person name="Kautsar S.A."/>
            <person name="Yang D."/>
            <person name="Bader C.D."/>
            <person name="Teijaro C.N."/>
            <person name="Fluegel L."/>
            <person name="Davis C.M."/>
            <person name="Simpson J.R."/>
            <person name="Lauterbach L."/>
            <person name="Steele A.D."/>
            <person name="Gui C."/>
            <person name="Meng S."/>
            <person name="Li G."/>
            <person name="Viehrig K."/>
            <person name="Ye F."/>
            <person name="Su P."/>
            <person name="Kiefer A.F."/>
            <person name="Nichols A."/>
            <person name="Cepeda A.J."/>
            <person name="Yan W."/>
            <person name="Fan B."/>
            <person name="Jiang Y."/>
            <person name="Adhikari A."/>
            <person name="Zheng C.-J."/>
            <person name="Schuster L."/>
            <person name="Cowan T.M."/>
            <person name="Smanski M.J."/>
            <person name="Chevrette M.G."/>
            <person name="De Carvalho L.P.S."/>
            <person name="Shen B."/>
        </authorList>
    </citation>
    <scope>NUCLEOTIDE SEQUENCE [LARGE SCALE GENOMIC DNA]</scope>
    <source>
        <strain evidence="2 3">NPDC048946</strain>
    </source>
</reference>
<dbReference type="PROSITE" id="PS51186">
    <property type="entry name" value="GNAT"/>
    <property type="match status" value="1"/>
</dbReference>
<name>A0ABV3DQU1_9ACTN</name>
<dbReference type="SUPFAM" id="SSF55729">
    <property type="entry name" value="Acyl-CoA N-acyltransferases (Nat)"/>
    <property type="match status" value="1"/>
</dbReference>
<feature type="domain" description="N-acetyltransferase" evidence="1">
    <location>
        <begin position="79"/>
        <end position="218"/>
    </location>
</feature>
<dbReference type="Gene3D" id="3.40.630.30">
    <property type="match status" value="1"/>
</dbReference>
<organism evidence="2 3">
    <name type="scientific">Streptodolium elevatio</name>
    <dbReference type="NCBI Taxonomy" id="3157996"/>
    <lineage>
        <taxon>Bacteria</taxon>
        <taxon>Bacillati</taxon>
        <taxon>Actinomycetota</taxon>
        <taxon>Actinomycetes</taxon>
        <taxon>Kitasatosporales</taxon>
        <taxon>Streptomycetaceae</taxon>
        <taxon>Streptodolium</taxon>
    </lineage>
</organism>
<dbReference type="RefSeq" id="WP_358360990.1">
    <property type="nucleotide sequence ID" value="NZ_JBEZFP010000111.1"/>
</dbReference>
<comment type="caution">
    <text evidence="2">The sequence shown here is derived from an EMBL/GenBank/DDBJ whole genome shotgun (WGS) entry which is preliminary data.</text>
</comment>
<evidence type="ECO:0000313" key="3">
    <source>
        <dbReference type="Proteomes" id="UP001551482"/>
    </source>
</evidence>
<keyword evidence="3" id="KW-1185">Reference proteome</keyword>